<reference evidence="2" key="1">
    <citation type="submission" date="2021-09" db="EMBL/GenBank/DDBJ databases">
        <authorList>
            <consortium name="AG Swart"/>
            <person name="Singh M."/>
            <person name="Singh A."/>
            <person name="Seah K."/>
            <person name="Emmerich C."/>
        </authorList>
    </citation>
    <scope>NUCLEOTIDE SEQUENCE</scope>
    <source>
        <strain evidence="2">ATCC30299</strain>
    </source>
</reference>
<name>A0AAU9K014_9CILI</name>
<dbReference type="EMBL" id="CAJZBQ010000053">
    <property type="protein sequence ID" value="CAG9331580.1"/>
    <property type="molecule type" value="Genomic_DNA"/>
</dbReference>
<organism evidence="2 3">
    <name type="scientific">Blepharisma stoltei</name>
    <dbReference type="NCBI Taxonomy" id="1481888"/>
    <lineage>
        <taxon>Eukaryota</taxon>
        <taxon>Sar</taxon>
        <taxon>Alveolata</taxon>
        <taxon>Ciliophora</taxon>
        <taxon>Postciliodesmatophora</taxon>
        <taxon>Heterotrichea</taxon>
        <taxon>Heterotrichida</taxon>
        <taxon>Blepharismidae</taxon>
        <taxon>Blepharisma</taxon>
    </lineage>
</organism>
<proteinExistence type="predicted"/>
<gene>
    <name evidence="2" type="ORF">BSTOLATCC_MIC53647</name>
</gene>
<dbReference type="Proteomes" id="UP001162131">
    <property type="component" value="Unassembled WGS sequence"/>
</dbReference>
<sequence length="298" mass="33848">MEPDIIKSEFSLPQCAFIDIQITFGNSLLTETELVKNITDPHLLFNCAGEMLLAPLISHLKMLGYPIDSAMVWYYSPTANVKVYCGNDPLPFTIAIPLFEIKENRLIIVCQEPIRNKFGTVISLGSNPSQKSRPEEETASNDKSSRRTKERKIGYIIEKVSKWRKLYNGSSGAAPTDDQSKMTLEEAANKVAISKKSLDDYLLQLRFGRKFGFNFQEHKDDKVGVLRAYVKKFKSLHPYAKKIENGEEVPPDVIQKLQEPGTPACKHNRCCAPTYALPFKNKESQQNKTPMYPNYQNF</sequence>
<evidence type="ECO:0000313" key="3">
    <source>
        <dbReference type="Proteomes" id="UP001162131"/>
    </source>
</evidence>
<accession>A0AAU9K014</accession>
<feature type="region of interest" description="Disordered" evidence="1">
    <location>
        <begin position="125"/>
        <end position="149"/>
    </location>
</feature>
<dbReference type="AlphaFoldDB" id="A0AAU9K014"/>
<comment type="caution">
    <text evidence="2">The sequence shown here is derived from an EMBL/GenBank/DDBJ whole genome shotgun (WGS) entry which is preliminary data.</text>
</comment>
<evidence type="ECO:0000313" key="2">
    <source>
        <dbReference type="EMBL" id="CAG9331580.1"/>
    </source>
</evidence>
<evidence type="ECO:0000256" key="1">
    <source>
        <dbReference type="SAM" id="MobiDB-lite"/>
    </source>
</evidence>
<keyword evidence="3" id="KW-1185">Reference proteome</keyword>
<protein>
    <submittedName>
        <fullName evidence="2">Uncharacterized protein</fullName>
    </submittedName>
</protein>